<dbReference type="EMBL" id="JBHDLN010000011">
    <property type="protein sequence ID" value="MFB0844797.1"/>
    <property type="molecule type" value="Genomic_DNA"/>
</dbReference>
<gene>
    <name evidence="1" type="ORF">ACEU3E_21670</name>
</gene>
<dbReference type="RefSeq" id="WP_373955002.1">
    <property type="nucleotide sequence ID" value="NZ_JBHDLN010000011.1"/>
</dbReference>
<evidence type="ECO:0000313" key="1">
    <source>
        <dbReference type="EMBL" id="MFB0844797.1"/>
    </source>
</evidence>
<accession>A0ABV4V5Y6</accession>
<sequence length="58" mass="6662">MAPTSVASYFFAKENRLSDLTLRSLTDQCEAMIKKHLRTPAILWRTNVLLGKPKRPFV</sequence>
<reference evidence="1 2" key="1">
    <citation type="submission" date="2024-09" db="EMBL/GenBank/DDBJ databases">
        <authorList>
            <person name="Makale K.P.P."/>
            <person name="Makhzoum A."/>
            <person name="Rantong G."/>
            <person name="Rahube T.O."/>
        </authorList>
    </citation>
    <scope>NUCLEOTIDE SEQUENCE [LARGE SCALE GENOMIC DNA]</scope>
    <source>
        <strain evidence="1 2">KM_D13</strain>
    </source>
</reference>
<organism evidence="1 2">
    <name type="scientific">Paenibacillus oleatilyticus</name>
    <dbReference type="NCBI Taxonomy" id="2594886"/>
    <lineage>
        <taxon>Bacteria</taxon>
        <taxon>Bacillati</taxon>
        <taxon>Bacillota</taxon>
        <taxon>Bacilli</taxon>
        <taxon>Bacillales</taxon>
        <taxon>Paenibacillaceae</taxon>
        <taxon>Paenibacillus</taxon>
    </lineage>
</organism>
<evidence type="ECO:0000313" key="2">
    <source>
        <dbReference type="Proteomes" id="UP001575622"/>
    </source>
</evidence>
<keyword evidence="2" id="KW-1185">Reference proteome</keyword>
<comment type="caution">
    <text evidence="1">The sequence shown here is derived from an EMBL/GenBank/DDBJ whole genome shotgun (WGS) entry which is preliminary data.</text>
</comment>
<protein>
    <submittedName>
        <fullName evidence="1">Uncharacterized protein</fullName>
    </submittedName>
</protein>
<name>A0ABV4V5Y6_9BACL</name>
<dbReference type="Proteomes" id="UP001575622">
    <property type="component" value="Unassembled WGS sequence"/>
</dbReference>
<proteinExistence type="predicted"/>